<keyword evidence="4" id="KW-1003">Cell membrane</keyword>
<dbReference type="GO" id="GO:0033214">
    <property type="term" value="P:siderophore-iron import into cell"/>
    <property type="evidence" value="ECO:0007669"/>
    <property type="project" value="TreeGrafter"/>
</dbReference>
<sequence length="337" mass="36168">MSSKSRKLYTFILLPLFCLAVAVTSLFLGRFPLAWNDFAQLLRSFFDPDAVVSPQAATIILHIRLPRILAAFLIGGTLSLTGAAYQGLFRNPMVSPSILGVSSAAGFGAALAILMALSSFWVQTFSFLSGVGAIVIVYLISLSTGRGHNKYLTLILSGMVVGAIFTALVSLLKYIADPYDTLPSIVYWLMGGLAGIELSELKFLAVVALCGGFILTISGWKLDLLSFGDDEARSMGVHVEYLRFLVIVVATLMTAAAVCLSGIIGWIGLLVPHISRMLIGPKNSYLLPASFFSGGAFLMLVDDFSRTVTSMEIPLGITTSLIGAPFFIFILLKTSKK</sequence>
<evidence type="ECO:0000313" key="10">
    <source>
        <dbReference type="Proteomes" id="UP000283387"/>
    </source>
</evidence>
<dbReference type="SUPFAM" id="SSF81345">
    <property type="entry name" value="ABC transporter involved in vitamin B12 uptake, BtuC"/>
    <property type="match status" value="1"/>
</dbReference>
<dbReference type="InterPro" id="IPR037294">
    <property type="entry name" value="ABC_BtuC-like"/>
</dbReference>
<evidence type="ECO:0000256" key="7">
    <source>
        <dbReference type="ARBA" id="ARBA00023136"/>
    </source>
</evidence>
<evidence type="ECO:0000256" key="8">
    <source>
        <dbReference type="SAM" id="Phobius"/>
    </source>
</evidence>
<dbReference type="CDD" id="cd06550">
    <property type="entry name" value="TM_ABC_iron-siderophores_like"/>
    <property type="match status" value="1"/>
</dbReference>
<gene>
    <name evidence="9" type="ORF">BC643_0738</name>
</gene>
<dbReference type="FunFam" id="1.10.3470.10:FF:000001">
    <property type="entry name" value="Vitamin B12 ABC transporter permease BtuC"/>
    <property type="match status" value="1"/>
</dbReference>
<evidence type="ECO:0000256" key="5">
    <source>
        <dbReference type="ARBA" id="ARBA00022692"/>
    </source>
</evidence>
<dbReference type="PANTHER" id="PTHR30472">
    <property type="entry name" value="FERRIC ENTEROBACTIN TRANSPORT SYSTEM PERMEASE PROTEIN"/>
    <property type="match status" value="1"/>
</dbReference>
<keyword evidence="10" id="KW-1185">Reference proteome</keyword>
<dbReference type="GO" id="GO:0005886">
    <property type="term" value="C:plasma membrane"/>
    <property type="evidence" value="ECO:0007669"/>
    <property type="project" value="UniProtKB-SubCell"/>
</dbReference>
<dbReference type="AlphaFoldDB" id="A0A419W4P5"/>
<feature type="transmembrane region" description="Helical" evidence="8">
    <location>
        <begin position="120"/>
        <end position="140"/>
    </location>
</feature>
<keyword evidence="5 8" id="KW-0812">Transmembrane</keyword>
<keyword evidence="7 8" id="KW-0472">Membrane</keyword>
<keyword evidence="6 8" id="KW-1133">Transmembrane helix</keyword>
<dbReference type="GO" id="GO:0022857">
    <property type="term" value="F:transmembrane transporter activity"/>
    <property type="evidence" value="ECO:0007669"/>
    <property type="project" value="InterPro"/>
</dbReference>
<evidence type="ECO:0000256" key="6">
    <source>
        <dbReference type="ARBA" id="ARBA00022989"/>
    </source>
</evidence>
<feature type="transmembrane region" description="Helical" evidence="8">
    <location>
        <begin position="97"/>
        <end position="114"/>
    </location>
</feature>
<dbReference type="EMBL" id="RAPN01000001">
    <property type="protein sequence ID" value="RKD90400.1"/>
    <property type="molecule type" value="Genomic_DNA"/>
</dbReference>
<keyword evidence="3" id="KW-0813">Transport</keyword>
<evidence type="ECO:0000256" key="1">
    <source>
        <dbReference type="ARBA" id="ARBA00004651"/>
    </source>
</evidence>
<organism evidence="9 10">
    <name type="scientific">Mangrovibacterium diazotrophicum</name>
    <dbReference type="NCBI Taxonomy" id="1261403"/>
    <lineage>
        <taxon>Bacteria</taxon>
        <taxon>Pseudomonadati</taxon>
        <taxon>Bacteroidota</taxon>
        <taxon>Bacteroidia</taxon>
        <taxon>Marinilabiliales</taxon>
        <taxon>Prolixibacteraceae</taxon>
        <taxon>Mangrovibacterium</taxon>
    </lineage>
</organism>
<comment type="caution">
    <text evidence="9">The sequence shown here is derived from an EMBL/GenBank/DDBJ whole genome shotgun (WGS) entry which is preliminary data.</text>
</comment>
<feature type="transmembrane region" description="Helical" evidence="8">
    <location>
        <begin position="313"/>
        <end position="332"/>
    </location>
</feature>
<evidence type="ECO:0000256" key="3">
    <source>
        <dbReference type="ARBA" id="ARBA00022448"/>
    </source>
</evidence>
<dbReference type="RefSeq" id="WP_120271809.1">
    <property type="nucleotide sequence ID" value="NZ_RAPN01000001.1"/>
</dbReference>
<dbReference type="InterPro" id="IPR000522">
    <property type="entry name" value="ABC_transptr_permease_BtuC"/>
</dbReference>
<feature type="transmembrane region" description="Helical" evidence="8">
    <location>
        <begin position="152"/>
        <end position="175"/>
    </location>
</feature>
<dbReference type="Pfam" id="PF01032">
    <property type="entry name" value="FecCD"/>
    <property type="match status" value="1"/>
</dbReference>
<feature type="transmembrane region" description="Helical" evidence="8">
    <location>
        <begin position="181"/>
        <end position="196"/>
    </location>
</feature>
<feature type="transmembrane region" description="Helical" evidence="8">
    <location>
        <begin position="283"/>
        <end position="301"/>
    </location>
</feature>
<reference evidence="9 10" key="1">
    <citation type="submission" date="2018-09" db="EMBL/GenBank/DDBJ databases">
        <title>Genomic Encyclopedia of Archaeal and Bacterial Type Strains, Phase II (KMG-II): from individual species to whole genera.</title>
        <authorList>
            <person name="Goeker M."/>
        </authorList>
    </citation>
    <scope>NUCLEOTIDE SEQUENCE [LARGE SCALE GENOMIC DNA]</scope>
    <source>
        <strain evidence="9 10">DSM 27148</strain>
    </source>
</reference>
<dbReference type="Proteomes" id="UP000283387">
    <property type="component" value="Unassembled WGS sequence"/>
</dbReference>
<feature type="transmembrane region" description="Helical" evidence="8">
    <location>
        <begin position="203"/>
        <end position="222"/>
    </location>
</feature>
<evidence type="ECO:0000256" key="4">
    <source>
        <dbReference type="ARBA" id="ARBA00022475"/>
    </source>
</evidence>
<feature type="transmembrane region" description="Helical" evidence="8">
    <location>
        <begin position="12"/>
        <end position="33"/>
    </location>
</feature>
<evidence type="ECO:0000313" key="9">
    <source>
        <dbReference type="EMBL" id="RKD90400.1"/>
    </source>
</evidence>
<feature type="transmembrane region" description="Helical" evidence="8">
    <location>
        <begin position="242"/>
        <end position="271"/>
    </location>
</feature>
<protein>
    <submittedName>
        <fullName evidence="9">Iron complex transport system permease protein</fullName>
    </submittedName>
</protein>
<dbReference type="OrthoDB" id="9811721at2"/>
<dbReference type="PANTHER" id="PTHR30472:SF70">
    <property type="entry name" value="MOLYBDATE IMPORT SYSTEM PERMEASE PROTEIN MOLB"/>
    <property type="match status" value="1"/>
</dbReference>
<dbReference type="Gene3D" id="1.10.3470.10">
    <property type="entry name" value="ABC transporter involved in vitamin B12 uptake, BtuC"/>
    <property type="match status" value="1"/>
</dbReference>
<accession>A0A419W4P5</accession>
<comment type="subcellular location">
    <subcellularLocation>
        <location evidence="1">Cell membrane</location>
        <topology evidence="1">Multi-pass membrane protein</topology>
    </subcellularLocation>
</comment>
<evidence type="ECO:0000256" key="2">
    <source>
        <dbReference type="ARBA" id="ARBA00007935"/>
    </source>
</evidence>
<feature type="transmembrane region" description="Helical" evidence="8">
    <location>
        <begin position="68"/>
        <end position="85"/>
    </location>
</feature>
<proteinExistence type="inferred from homology"/>
<comment type="similarity">
    <text evidence="2">Belongs to the binding-protein-dependent transport system permease family. FecCD subfamily.</text>
</comment>
<name>A0A419W4P5_9BACT</name>